<dbReference type="Pfam" id="PF04055">
    <property type="entry name" value="Radical_SAM"/>
    <property type="match status" value="1"/>
</dbReference>
<name>A0A2M7APY7_UNCKA</name>
<comment type="cofactor">
    <cofactor evidence="1">
        <name>[4Fe-4S] cluster</name>
        <dbReference type="ChEBI" id="CHEBI:49883"/>
    </cofactor>
</comment>
<dbReference type="PANTHER" id="PTHR30352:SF13">
    <property type="entry name" value="GLYCYL-RADICAL ENZYME ACTIVATING ENZYME YJJW-RELATED"/>
    <property type="match status" value="1"/>
</dbReference>
<dbReference type="GO" id="GO:0051539">
    <property type="term" value="F:4 iron, 4 sulfur cluster binding"/>
    <property type="evidence" value="ECO:0007669"/>
    <property type="project" value="UniProtKB-KW"/>
</dbReference>
<dbReference type="AlphaFoldDB" id="A0A2M7APY7"/>
<accession>A0A2M7APY7</accession>
<dbReference type="InterPro" id="IPR007197">
    <property type="entry name" value="rSAM"/>
</dbReference>
<evidence type="ECO:0000256" key="1">
    <source>
        <dbReference type="ARBA" id="ARBA00001966"/>
    </source>
</evidence>
<dbReference type="InterPro" id="IPR013785">
    <property type="entry name" value="Aldolase_TIM"/>
</dbReference>
<proteinExistence type="predicted"/>
<feature type="domain" description="Radical SAM core" evidence="7">
    <location>
        <begin position="15"/>
        <end position="234"/>
    </location>
</feature>
<evidence type="ECO:0000313" key="9">
    <source>
        <dbReference type="Proteomes" id="UP000229916"/>
    </source>
</evidence>
<dbReference type="SUPFAM" id="SSF102114">
    <property type="entry name" value="Radical SAM enzymes"/>
    <property type="match status" value="1"/>
</dbReference>
<dbReference type="SFLD" id="SFLDG01067">
    <property type="entry name" value="SPASM/twitch_domain_containing"/>
    <property type="match status" value="1"/>
</dbReference>
<protein>
    <submittedName>
        <fullName evidence="8">Anaerobic ribonucleoside-triphosphate reductase activating protein</fullName>
    </submittedName>
</protein>
<evidence type="ECO:0000256" key="5">
    <source>
        <dbReference type="ARBA" id="ARBA00023004"/>
    </source>
</evidence>
<dbReference type="InterPro" id="IPR034457">
    <property type="entry name" value="Organic_radical-activating"/>
</dbReference>
<dbReference type="CDD" id="cd01335">
    <property type="entry name" value="Radical_SAM"/>
    <property type="match status" value="1"/>
</dbReference>
<dbReference type="InterPro" id="IPR058240">
    <property type="entry name" value="rSAM_sf"/>
</dbReference>
<keyword evidence="2" id="KW-0004">4Fe-4S</keyword>
<dbReference type="PANTHER" id="PTHR30352">
    <property type="entry name" value="PYRUVATE FORMATE-LYASE-ACTIVATING ENZYME"/>
    <property type="match status" value="1"/>
</dbReference>
<dbReference type="SFLD" id="SFLDG01094">
    <property type="entry name" value="Uncharacterised_Radical_SAM_Su"/>
    <property type="match status" value="1"/>
</dbReference>
<keyword evidence="6" id="KW-0411">Iron-sulfur</keyword>
<keyword evidence="3" id="KW-0949">S-adenosyl-L-methionine</keyword>
<evidence type="ECO:0000313" key="8">
    <source>
        <dbReference type="EMBL" id="PIU69370.1"/>
    </source>
</evidence>
<reference evidence="9" key="1">
    <citation type="submission" date="2017-09" db="EMBL/GenBank/DDBJ databases">
        <title>Depth-based differentiation of microbial function through sediment-hosted aquifers and enrichment of novel symbionts in the deep terrestrial subsurface.</title>
        <authorList>
            <person name="Probst A.J."/>
            <person name="Ladd B."/>
            <person name="Jarett J.K."/>
            <person name="Geller-Mcgrath D.E."/>
            <person name="Sieber C.M.K."/>
            <person name="Emerson J.B."/>
            <person name="Anantharaman K."/>
            <person name="Thomas B.C."/>
            <person name="Malmstrom R."/>
            <person name="Stieglmeier M."/>
            <person name="Klingl A."/>
            <person name="Woyke T."/>
            <person name="Ryan C.M."/>
            <person name="Banfield J.F."/>
        </authorList>
    </citation>
    <scope>NUCLEOTIDE SEQUENCE [LARGE SCALE GENOMIC DNA]</scope>
</reference>
<dbReference type="InterPro" id="IPR012840">
    <property type="entry name" value="NrdG2"/>
</dbReference>
<dbReference type="SMART" id="SM00729">
    <property type="entry name" value="Elp3"/>
    <property type="match status" value="1"/>
</dbReference>
<dbReference type="EMBL" id="PEWD01000003">
    <property type="protein sequence ID" value="PIU69370.1"/>
    <property type="molecule type" value="Genomic_DNA"/>
</dbReference>
<dbReference type="PROSITE" id="PS51918">
    <property type="entry name" value="RADICAL_SAM"/>
    <property type="match status" value="1"/>
</dbReference>
<sequence length="234" mass="27182">MEFLIKGFLKTSLIEWPGEIAAVIFLPHCNFRCPFCHNSDLVLRPQNLTTIPEDEVLVDLAKRRSWIDGVVITGGEPTLQPNLPQFLLKIKQLNLKTMLETNGSHPEMLQVLFKRNLLDYLSMDLKAPFDERYQKATGIKVNLSDIQKSMNMIRKSGVNYEFRTTVVPGFLSKVDLFDLAESIPWAKRWFLQQFVPHNTLNPEFTKIKPYSKKEMEKMTKMLREIVRTVRLRGV</sequence>
<evidence type="ECO:0000256" key="6">
    <source>
        <dbReference type="ARBA" id="ARBA00023014"/>
    </source>
</evidence>
<evidence type="ECO:0000256" key="4">
    <source>
        <dbReference type="ARBA" id="ARBA00022723"/>
    </source>
</evidence>
<evidence type="ECO:0000256" key="3">
    <source>
        <dbReference type="ARBA" id="ARBA00022691"/>
    </source>
</evidence>
<dbReference type="Proteomes" id="UP000229916">
    <property type="component" value="Unassembled WGS sequence"/>
</dbReference>
<dbReference type="SFLD" id="SFLDS00029">
    <property type="entry name" value="Radical_SAM"/>
    <property type="match status" value="1"/>
</dbReference>
<gene>
    <name evidence="8" type="ORF">COS81_00175</name>
</gene>
<comment type="caution">
    <text evidence="8">The sequence shown here is derived from an EMBL/GenBank/DDBJ whole genome shotgun (WGS) entry which is preliminary data.</text>
</comment>
<dbReference type="Gene3D" id="3.20.20.70">
    <property type="entry name" value="Aldolase class I"/>
    <property type="match status" value="1"/>
</dbReference>
<keyword evidence="5" id="KW-0408">Iron</keyword>
<organism evidence="8 9">
    <name type="scientific">candidate division WWE3 bacterium CG06_land_8_20_14_3_00_42_16</name>
    <dbReference type="NCBI Taxonomy" id="1975083"/>
    <lineage>
        <taxon>Bacteria</taxon>
        <taxon>Katanobacteria</taxon>
    </lineage>
</organism>
<dbReference type="GO" id="GO:0046872">
    <property type="term" value="F:metal ion binding"/>
    <property type="evidence" value="ECO:0007669"/>
    <property type="project" value="UniProtKB-KW"/>
</dbReference>
<dbReference type="GO" id="GO:0003824">
    <property type="term" value="F:catalytic activity"/>
    <property type="evidence" value="ECO:0007669"/>
    <property type="project" value="InterPro"/>
</dbReference>
<dbReference type="NCBIfam" id="TIGR02495">
    <property type="entry name" value="NrdG2"/>
    <property type="match status" value="1"/>
</dbReference>
<dbReference type="InterPro" id="IPR006638">
    <property type="entry name" value="Elp3/MiaA/NifB-like_rSAM"/>
</dbReference>
<keyword evidence="4" id="KW-0479">Metal-binding</keyword>
<evidence type="ECO:0000256" key="2">
    <source>
        <dbReference type="ARBA" id="ARBA00022485"/>
    </source>
</evidence>
<evidence type="ECO:0000259" key="7">
    <source>
        <dbReference type="PROSITE" id="PS51918"/>
    </source>
</evidence>